<gene>
    <name evidence="3" type="ORF">R3P94_14470</name>
    <name evidence="4" type="ORF">R3Q15_16585</name>
</gene>
<evidence type="ECO:0000313" key="3">
    <source>
        <dbReference type="EMBL" id="MDV6308500.1"/>
    </source>
</evidence>
<dbReference type="EMBL" id="JAWLKH010000019">
    <property type="protein sequence ID" value="MDV6313489.1"/>
    <property type="molecule type" value="Genomic_DNA"/>
</dbReference>
<feature type="transmembrane region" description="Helical" evidence="2">
    <location>
        <begin position="101"/>
        <end position="125"/>
    </location>
</feature>
<evidence type="ECO:0000256" key="1">
    <source>
        <dbReference type="SAM" id="MobiDB-lite"/>
    </source>
</evidence>
<evidence type="ECO:0000313" key="4">
    <source>
        <dbReference type="EMBL" id="MDV6313489.1"/>
    </source>
</evidence>
<evidence type="ECO:0000256" key="2">
    <source>
        <dbReference type="SAM" id="Phobius"/>
    </source>
</evidence>
<proteinExistence type="predicted"/>
<evidence type="ECO:0000313" key="5">
    <source>
        <dbReference type="Proteomes" id="UP001185779"/>
    </source>
</evidence>
<accession>A0AAE4U1C4</accession>
<dbReference type="RefSeq" id="WP_024498233.1">
    <property type="nucleotide sequence ID" value="NZ_CP096596.1"/>
</dbReference>
<organism evidence="4 6">
    <name type="scientific">Gordonia amicalis</name>
    <dbReference type="NCBI Taxonomy" id="89053"/>
    <lineage>
        <taxon>Bacteria</taxon>
        <taxon>Bacillati</taxon>
        <taxon>Actinomycetota</taxon>
        <taxon>Actinomycetes</taxon>
        <taxon>Mycobacteriales</taxon>
        <taxon>Gordoniaceae</taxon>
        <taxon>Gordonia</taxon>
    </lineage>
</organism>
<feature type="region of interest" description="Disordered" evidence="1">
    <location>
        <begin position="1"/>
        <end position="99"/>
    </location>
</feature>
<comment type="caution">
    <text evidence="4">The sequence shown here is derived from an EMBL/GenBank/DDBJ whole genome shotgun (WGS) entry which is preliminary data.</text>
</comment>
<keyword evidence="2" id="KW-0812">Transmembrane</keyword>
<feature type="compositionally biased region" description="Low complexity" evidence="1">
    <location>
        <begin position="18"/>
        <end position="86"/>
    </location>
</feature>
<name>A0AAE4U1C4_9ACTN</name>
<keyword evidence="2" id="KW-1133">Transmembrane helix</keyword>
<dbReference type="AlphaFoldDB" id="A0AAE4U1C4"/>
<keyword evidence="2" id="KW-0472">Membrane</keyword>
<sequence>MGSPYDPNEPTRLGPQGGQPAPGQQPYGQQPHGQQQPYGQQPYPQQQPHGQQPYGQQPHGQQPYGQQPYGQQPPFGQQPYGQQPYGQQPPPPPSSGGGKKWWFIGGGGLLLVLIVVVAVVLAFTLGGDNSSDEPKVPTASAVAMLLPEAEFPDITGEFTLDTDQSDEDDGTSVDNEKCARLVESPDTTAEYAERQLSETADSGEVFFGLDEYSVDVTKPADGSYQDFDEILSACRSFTLNLEEDGETVPVAIKLEKQNLPISGDYKAFRMTGEFTISDIEVHMVGTLAVGEERGVSFSVAHNTFSDSAPSVSSEVTSSLAEMFTAQRQQIKDAA</sequence>
<reference evidence="4 5" key="1">
    <citation type="submission" date="2023-10" db="EMBL/GenBank/DDBJ databases">
        <title>Development of a sustainable strategy for remediation of hydrocarbon-contaminated territories based on the waste exchange concept.</title>
        <authorList>
            <person name="Krivoruchko A."/>
        </authorList>
    </citation>
    <scope>NUCLEOTIDE SEQUENCE</scope>
    <source>
        <strain evidence="3 5">IEGM 1266</strain>
        <strain evidence="4">IEGM 1279</strain>
    </source>
</reference>
<evidence type="ECO:0000313" key="6">
    <source>
        <dbReference type="Proteomes" id="UP001185922"/>
    </source>
</evidence>
<keyword evidence="5" id="KW-1185">Reference proteome</keyword>
<dbReference type="Proteomes" id="UP001185922">
    <property type="component" value="Unassembled WGS sequence"/>
</dbReference>
<protein>
    <submittedName>
        <fullName evidence="4">Uncharacterized protein</fullName>
    </submittedName>
</protein>
<dbReference type="Proteomes" id="UP001185779">
    <property type="component" value="Unassembled WGS sequence"/>
</dbReference>
<dbReference type="EMBL" id="JAWLKI010000015">
    <property type="protein sequence ID" value="MDV6308500.1"/>
    <property type="molecule type" value="Genomic_DNA"/>
</dbReference>